<proteinExistence type="predicted"/>
<dbReference type="EMBL" id="JAQYXL010000001">
    <property type="protein sequence ID" value="MEN3228525.1"/>
    <property type="molecule type" value="Genomic_DNA"/>
</dbReference>
<organism evidence="1 2">
    <name type="scientific">Methylorubrum rhodesianum</name>
    <dbReference type="NCBI Taxonomy" id="29427"/>
    <lineage>
        <taxon>Bacteria</taxon>
        <taxon>Pseudomonadati</taxon>
        <taxon>Pseudomonadota</taxon>
        <taxon>Alphaproteobacteria</taxon>
        <taxon>Hyphomicrobiales</taxon>
        <taxon>Methylobacteriaceae</taxon>
        <taxon>Methylorubrum</taxon>
    </lineage>
</organism>
<gene>
    <name evidence="1" type="ORF">PUR21_12920</name>
</gene>
<accession>A0ABU9ZB62</accession>
<evidence type="ECO:0000313" key="1">
    <source>
        <dbReference type="EMBL" id="MEN3228525.1"/>
    </source>
</evidence>
<name>A0ABU9ZB62_9HYPH</name>
<keyword evidence="2" id="KW-1185">Reference proteome</keyword>
<reference evidence="1 2" key="1">
    <citation type="journal article" date="2023" name="PLoS ONE">
        <title>Complete genome assembly of Hawai'i environmental nontuberculous mycobacteria reveals unexpected co-isolation with methylobacteria.</title>
        <authorList>
            <person name="Hendrix J."/>
            <person name="Epperson L.E."/>
            <person name="Tong E.I."/>
            <person name="Chan Y.L."/>
            <person name="Hasan N.A."/>
            <person name="Dawrs S.N."/>
            <person name="Norton G.J."/>
            <person name="Virdi R."/>
            <person name="Crooks J.L."/>
            <person name="Chan E.D."/>
            <person name="Honda J.R."/>
            <person name="Strong M."/>
        </authorList>
    </citation>
    <scope>NUCLEOTIDE SEQUENCE [LARGE SCALE GENOMIC DNA]</scope>
    <source>
        <strain evidence="1 2">NJH_HI01</strain>
    </source>
</reference>
<dbReference type="Proteomes" id="UP001404845">
    <property type="component" value="Unassembled WGS sequence"/>
</dbReference>
<protein>
    <submittedName>
        <fullName evidence="1">Uncharacterized protein</fullName>
    </submittedName>
</protein>
<comment type="caution">
    <text evidence="1">The sequence shown here is derived from an EMBL/GenBank/DDBJ whole genome shotgun (WGS) entry which is preliminary data.</text>
</comment>
<dbReference type="RefSeq" id="WP_200670658.1">
    <property type="nucleotide sequence ID" value="NZ_JACWCW010000014.1"/>
</dbReference>
<sequence>MSAARTGSAVALSVESAAPAARSFVLIVIAVSPKFDTAKVPNSTARRKMKFCASAQFLISFEPQQPVRGKCCVEATFSGPAGVNFSAKIGCHLHDQLTKRPRDAEAATYDGQARLS</sequence>
<evidence type="ECO:0000313" key="2">
    <source>
        <dbReference type="Proteomes" id="UP001404845"/>
    </source>
</evidence>